<name>A0ABP1FXS3_9CHLO</name>
<gene>
    <name evidence="2" type="primary">g6919</name>
    <name evidence="2" type="ORF">VP750_LOCUS5920</name>
</gene>
<protein>
    <submittedName>
        <fullName evidence="2">G6919 protein</fullName>
    </submittedName>
</protein>
<sequence length="391" mass="41769">MPYIRDVRRHLHTIPELLYDLPKTSEYIRSQLDKFSIAYKHPIAETGILATIGKGEPKFALRTDMDALPIEEAVDVDFRSTHPGKMHACGHDTHMAMLLGAATLLKAREAELPGTVLLLFQPAEEGGAGGKRFVEEGTLEGVLGIHGIHVWPALPAGLITSRDGTIMAAADRFWVNITGRGGHAAMPHLSIDPVVAASQVVVALQPLVSRETSPTDSAVVSVCEFNTGPGASNVISDAVSLSGTLRALTNTHFEHMRNRVTEVIEGTAKLHGCTAEVKWSAQAYIPTVNDAKMVSVVEEAATKLVGADRWQRLAEPTMAGEDFGFLADAVPGAFTFLGIRNEDAGSVHGLHTARFQMDEAQMPLGAALHATVAMDALHAAAAVSKSDRGEL</sequence>
<accession>A0ABP1FXS3</accession>
<proteinExistence type="predicted"/>
<dbReference type="Pfam" id="PF07687">
    <property type="entry name" value="M20_dimer"/>
    <property type="match status" value="1"/>
</dbReference>
<dbReference type="PANTHER" id="PTHR11014:SF63">
    <property type="entry name" value="METALLOPEPTIDASE, PUTATIVE (AFU_ORTHOLOGUE AFUA_6G09600)-RELATED"/>
    <property type="match status" value="1"/>
</dbReference>
<dbReference type="Gene3D" id="3.40.630.10">
    <property type="entry name" value="Zn peptidases"/>
    <property type="match status" value="1"/>
</dbReference>
<keyword evidence="3" id="KW-1185">Reference proteome</keyword>
<evidence type="ECO:0000259" key="1">
    <source>
        <dbReference type="Pfam" id="PF07687"/>
    </source>
</evidence>
<evidence type="ECO:0000313" key="3">
    <source>
        <dbReference type="Proteomes" id="UP001497392"/>
    </source>
</evidence>
<evidence type="ECO:0000313" key="2">
    <source>
        <dbReference type="EMBL" id="CAL5224261.1"/>
    </source>
</evidence>
<dbReference type="Pfam" id="PF01546">
    <property type="entry name" value="Peptidase_M20"/>
    <property type="match status" value="1"/>
</dbReference>
<dbReference type="EMBL" id="CAXHTA020000010">
    <property type="protein sequence ID" value="CAL5224261.1"/>
    <property type="molecule type" value="Genomic_DNA"/>
</dbReference>
<dbReference type="SUPFAM" id="SSF53187">
    <property type="entry name" value="Zn-dependent exopeptidases"/>
    <property type="match status" value="1"/>
</dbReference>
<dbReference type="PANTHER" id="PTHR11014">
    <property type="entry name" value="PEPTIDASE M20 FAMILY MEMBER"/>
    <property type="match status" value="1"/>
</dbReference>
<dbReference type="SUPFAM" id="SSF55031">
    <property type="entry name" value="Bacterial exopeptidase dimerisation domain"/>
    <property type="match status" value="1"/>
</dbReference>
<dbReference type="InterPro" id="IPR002933">
    <property type="entry name" value="Peptidase_M20"/>
</dbReference>
<dbReference type="InterPro" id="IPR011650">
    <property type="entry name" value="Peptidase_M20_dimer"/>
</dbReference>
<organism evidence="2 3">
    <name type="scientific">Coccomyxa viridis</name>
    <dbReference type="NCBI Taxonomy" id="1274662"/>
    <lineage>
        <taxon>Eukaryota</taxon>
        <taxon>Viridiplantae</taxon>
        <taxon>Chlorophyta</taxon>
        <taxon>core chlorophytes</taxon>
        <taxon>Trebouxiophyceae</taxon>
        <taxon>Trebouxiophyceae incertae sedis</taxon>
        <taxon>Coccomyxaceae</taxon>
        <taxon>Coccomyxa</taxon>
    </lineage>
</organism>
<reference evidence="2 3" key="1">
    <citation type="submission" date="2024-06" db="EMBL/GenBank/DDBJ databases">
        <authorList>
            <person name="Kraege A."/>
            <person name="Thomma B."/>
        </authorList>
    </citation>
    <scope>NUCLEOTIDE SEQUENCE [LARGE SCALE GENOMIC DNA]</scope>
</reference>
<dbReference type="InterPro" id="IPR017439">
    <property type="entry name" value="Amidohydrolase"/>
</dbReference>
<dbReference type="Gene3D" id="3.30.70.360">
    <property type="match status" value="1"/>
</dbReference>
<dbReference type="NCBIfam" id="TIGR01891">
    <property type="entry name" value="amidohydrolases"/>
    <property type="match status" value="1"/>
</dbReference>
<dbReference type="PIRSF" id="PIRSF005962">
    <property type="entry name" value="Pept_M20D_amidohydro"/>
    <property type="match status" value="1"/>
</dbReference>
<comment type="caution">
    <text evidence="2">The sequence shown here is derived from an EMBL/GenBank/DDBJ whole genome shotgun (WGS) entry which is preliminary data.</text>
</comment>
<dbReference type="Proteomes" id="UP001497392">
    <property type="component" value="Unassembled WGS sequence"/>
</dbReference>
<dbReference type="InterPro" id="IPR036264">
    <property type="entry name" value="Bact_exopeptidase_dim_dom"/>
</dbReference>
<feature type="domain" description="Peptidase M20 dimerisation" evidence="1">
    <location>
        <begin position="172"/>
        <end position="267"/>
    </location>
</feature>